<dbReference type="InterPro" id="IPR002575">
    <property type="entry name" value="Aminoglycoside_PTrfase"/>
</dbReference>
<sequence>MQDPPPMIIVDSLPKGSRLIFQDSTFFTRNGPEATFPSADQVRAKSEAGDHVLDRKNTVIFESLDLVVKFGKEPRVTIAEGQCLWWLHRHLPRVPVPEIYGWIEDEAEVFLYMQLAEGVTLEKRWDSLGREDKVGVCEQLRDIAVELRQVKRDPDDEFLGQINRGPLQDVVFADGIRPRAGPFSSVKEFHDWFSFLFERLAANGPHSEEHKVEDVPDPYRQLLQDKPDVVFTHADLHRSNIMVSEGSPCRVVAVIDWHQSGWYPDYWEFYKAEYTNHWESEWVQEYIPMFLEEPREMFTEGIDSYASSWGFM</sequence>
<dbReference type="RefSeq" id="XP_046042312.1">
    <property type="nucleotide sequence ID" value="XM_046197422.1"/>
</dbReference>
<keyword evidence="2" id="KW-0418">Kinase</keyword>
<dbReference type="InterPro" id="IPR011009">
    <property type="entry name" value="Kinase-like_dom_sf"/>
</dbReference>
<dbReference type="Pfam" id="PF01636">
    <property type="entry name" value="APH"/>
    <property type="match status" value="1"/>
</dbReference>
<comment type="caution">
    <text evidence="2">The sequence shown here is derived from an EMBL/GenBank/DDBJ whole genome shotgun (WGS) entry which is preliminary data.</text>
</comment>
<dbReference type="GeneID" id="70227376"/>
<dbReference type="Gene3D" id="3.90.1200.10">
    <property type="match status" value="1"/>
</dbReference>
<evidence type="ECO:0000313" key="3">
    <source>
        <dbReference type="Proteomes" id="UP000720189"/>
    </source>
</evidence>
<reference evidence="2" key="1">
    <citation type="journal article" date="2021" name="Nat. Commun.">
        <title>Genetic determinants of endophytism in the Arabidopsis root mycobiome.</title>
        <authorList>
            <person name="Mesny F."/>
            <person name="Miyauchi S."/>
            <person name="Thiergart T."/>
            <person name="Pickel B."/>
            <person name="Atanasova L."/>
            <person name="Karlsson M."/>
            <person name="Huettel B."/>
            <person name="Barry K.W."/>
            <person name="Haridas S."/>
            <person name="Chen C."/>
            <person name="Bauer D."/>
            <person name="Andreopoulos W."/>
            <person name="Pangilinan J."/>
            <person name="LaButti K."/>
            <person name="Riley R."/>
            <person name="Lipzen A."/>
            <person name="Clum A."/>
            <person name="Drula E."/>
            <person name="Henrissat B."/>
            <person name="Kohler A."/>
            <person name="Grigoriev I.V."/>
            <person name="Martin F.M."/>
            <person name="Hacquard S."/>
        </authorList>
    </citation>
    <scope>NUCLEOTIDE SEQUENCE</scope>
    <source>
        <strain evidence="2">MPI-CAGE-AT-0023</strain>
    </source>
</reference>
<keyword evidence="2" id="KW-0808">Transferase</keyword>
<protein>
    <submittedName>
        <fullName evidence="2">Kinase-like domain-containing protein</fullName>
    </submittedName>
</protein>
<proteinExistence type="predicted"/>
<dbReference type="SUPFAM" id="SSF56112">
    <property type="entry name" value="Protein kinase-like (PK-like)"/>
    <property type="match status" value="1"/>
</dbReference>
<dbReference type="EMBL" id="JAGMUX010000026">
    <property type="protein sequence ID" value="KAH7224251.1"/>
    <property type="molecule type" value="Genomic_DNA"/>
</dbReference>
<gene>
    <name evidence="2" type="ORF">BKA55DRAFT_655507</name>
</gene>
<keyword evidence="3" id="KW-1185">Reference proteome</keyword>
<accession>A0A9P9JR83</accession>
<dbReference type="PANTHER" id="PTHR21310">
    <property type="entry name" value="AMINOGLYCOSIDE PHOSPHOTRANSFERASE-RELATED-RELATED"/>
    <property type="match status" value="1"/>
</dbReference>
<dbReference type="PANTHER" id="PTHR21310:SF54">
    <property type="entry name" value="AMINOGLYCOSIDE PHOSPHOTRANSFERASE DOMAIN-CONTAINING PROTEIN"/>
    <property type="match status" value="1"/>
</dbReference>
<name>A0A9P9JR83_FUSRE</name>
<organism evidence="2 3">
    <name type="scientific">Fusarium redolens</name>
    <dbReference type="NCBI Taxonomy" id="48865"/>
    <lineage>
        <taxon>Eukaryota</taxon>
        <taxon>Fungi</taxon>
        <taxon>Dikarya</taxon>
        <taxon>Ascomycota</taxon>
        <taxon>Pezizomycotina</taxon>
        <taxon>Sordariomycetes</taxon>
        <taxon>Hypocreomycetidae</taxon>
        <taxon>Hypocreales</taxon>
        <taxon>Nectriaceae</taxon>
        <taxon>Fusarium</taxon>
        <taxon>Fusarium redolens species complex</taxon>
    </lineage>
</organism>
<dbReference type="AlphaFoldDB" id="A0A9P9JR83"/>
<dbReference type="InterPro" id="IPR051678">
    <property type="entry name" value="AGP_Transferase"/>
</dbReference>
<evidence type="ECO:0000259" key="1">
    <source>
        <dbReference type="Pfam" id="PF01636"/>
    </source>
</evidence>
<dbReference type="OrthoDB" id="5404599at2759"/>
<dbReference type="GO" id="GO:0016301">
    <property type="term" value="F:kinase activity"/>
    <property type="evidence" value="ECO:0007669"/>
    <property type="project" value="UniProtKB-KW"/>
</dbReference>
<evidence type="ECO:0000313" key="2">
    <source>
        <dbReference type="EMBL" id="KAH7224251.1"/>
    </source>
</evidence>
<dbReference type="Proteomes" id="UP000720189">
    <property type="component" value="Unassembled WGS sequence"/>
</dbReference>
<feature type="domain" description="Aminoglycoside phosphotransferase" evidence="1">
    <location>
        <begin position="75"/>
        <end position="293"/>
    </location>
</feature>